<dbReference type="InterPro" id="IPR002686">
    <property type="entry name" value="Transposase_17"/>
</dbReference>
<reference evidence="2" key="2">
    <citation type="journal article" date="2014" name="ISME J.">
        <title>Microbial stratification in low pH oxic and suboxic macroscopic growths along an acid mine drainage.</title>
        <authorList>
            <person name="Mendez-Garcia C."/>
            <person name="Mesa V."/>
            <person name="Sprenger R.R."/>
            <person name="Richter M."/>
            <person name="Diez M.S."/>
            <person name="Solano J."/>
            <person name="Bargiela R."/>
            <person name="Golyshina O.V."/>
            <person name="Manteca A."/>
            <person name="Ramos J.L."/>
            <person name="Gallego J.R."/>
            <person name="Llorente I."/>
            <person name="Martins Dos Santos V.A."/>
            <person name="Jensen O.N."/>
            <person name="Pelaez A.I."/>
            <person name="Sanchez J."/>
            <person name="Ferrer M."/>
        </authorList>
    </citation>
    <scope>NUCLEOTIDE SEQUENCE</scope>
</reference>
<dbReference type="SUPFAM" id="SSF143422">
    <property type="entry name" value="Transposase IS200-like"/>
    <property type="match status" value="1"/>
</dbReference>
<protein>
    <submittedName>
        <fullName evidence="2">Transposase IS200-family protein</fullName>
    </submittedName>
</protein>
<sequence length="110" mass="12020">PLLVGRVAARMKELLGEVTSERDKNIEAVEIIADHVLLFVLVGPRDGASSVTRAFNGRASRILRVEFPHLLTPTTRWSTSSVVPSVGRVSSATITRDIDEQTTRPQVGRS</sequence>
<proteinExistence type="predicted"/>
<organism evidence="2">
    <name type="scientific">mine drainage metagenome</name>
    <dbReference type="NCBI Taxonomy" id="410659"/>
    <lineage>
        <taxon>unclassified sequences</taxon>
        <taxon>metagenomes</taxon>
        <taxon>ecological metagenomes</taxon>
    </lineage>
</organism>
<dbReference type="PANTHER" id="PTHR33360:SF2">
    <property type="entry name" value="TRANSPOSASE FOR INSERTION SEQUENCE ELEMENT IS200"/>
    <property type="match status" value="1"/>
</dbReference>
<dbReference type="NCBIfam" id="NF033573">
    <property type="entry name" value="transpos_IS200"/>
    <property type="match status" value="1"/>
</dbReference>
<dbReference type="InterPro" id="IPR036515">
    <property type="entry name" value="Transposase_17_sf"/>
</dbReference>
<dbReference type="EMBL" id="AUZY01006436">
    <property type="protein sequence ID" value="EQD54372.1"/>
    <property type="molecule type" value="Genomic_DNA"/>
</dbReference>
<dbReference type="GO" id="GO:0004803">
    <property type="term" value="F:transposase activity"/>
    <property type="evidence" value="ECO:0007669"/>
    <property type="project" value="InterPro"/>
</dbReference>
<dbReference type="Gene3D" id="3.30.70.1290">
    <property type="entry name" value="Transposase IS200-like"/>
    <property type="match status" value="1"/>
</dbReference>
<dbReference type="Pfam" id="PF01797">
    <property type="entry name" value="Y1_Tnp"/>
    <property type="match status" value="1"/>
</dbReference>
<dbReference type="PANTHER" id="PTHR33360">
    <property type="entry name" value="TRANSPOSASE FOR INSERTION SEQUENCE ELEMENT IS200"/>
    <property type="match status" value="1"/>
</dbReference>
<evidence type="ECO:0000259" key="1">
    <source>
        <dbReference type="Pfam" id="PF01797"/>
    </source>
</evidence>
<dbReference type="AlphaFoldDB" id="T1ABF7"/>
<comment type="caution">
    <text evidence="2">The sequence shown here is derived from an EMBL/GenBank/DDBJ whole genome shotgun (WGS) entry which is preliminary data.</text>
</comment>
<feature type="non-terminal residue" evidence="2">
    <location>
        <position position="1"/>
    </location>
</feature>
<gene>
    <name evidence="2" type="ORF">B1B_09719</name>
</gene>
<feature type="domain" description="Transposase IS200-like" evidence="1">
    <location>
        <begin position="3"/>
        <end position="101"/>
    </location>
</feature>
<name>T1ABF7_9ZZZZ</name>
<evidence type="ECO:0000313" key="2">
    <source>
        <dbReference type="EMBL" id="EQD54372.1"/>
    </source>
</evidence>
<dbReference type="GO" id="GO:0003677">
    <property type="term" value="F:DNA binding"/>
    <property type="evidence" value="ECO:0007669"/>
    <property type="project" value="InterPro"/>
</dbReference>
<accession>T1ABF7</accession>
<reference evidence="2" key="1">
    <citation type="submission" date="2013-08" db="EMBL/GenBank/DDBJ databases">
        <authorList>
            <person name="Mendez C."/>
            <person name="Richter M."/>
            <person name="Ferrer M."/>
            <person name="Sanchez J."/>
        </authorList>
    </citation>
    <scope>NUCLEOTIDE SEQUENCE</scope>
</reference>
<dbReference type="GO" id="GO:0006313">
    <property type="term" value="P:DNA transposition"/>
    <property type="evidence" value="ECO:0007669"/>
    <property type="project" value="InterPro"/>
</dbReference>